<reference evidence="3 4" key="1">
    <citation type="journal article" date="2024" name="IMA Fungus">
        <title>IMA Genome - F19 : A genome assembly and annotation guide to empower mycologists, including annotated draft genome sequences of Ceratocystis pirilliformis, Diaporthe australafricana, Fusarium ophioides, Paecilomyces lecythidis, and Sporothrix stenoceras.</title>
        <authorList>
            <person name="Aylward J."/>
            <person name="Wilson A.M."/>
            <person name="Visagie C.M."/>
            <person name="Spraker J."/>
            <person name="Barnes I."/>
            <person name="Buitendag C."/>
            <person name="Ceriani C."/>
            <person name="Del Mar Angel L."/>
            <person name="du Plessis D."/>
            <person name="Fuchs T."/>
            <person name="Gasser K."/>
            <person name="Kramer D."/>
            <person name="Li W."/>
            <person name="Munsamy K."/>
            <person name="Piso A."/>
            <person name="Price J.L."/>
            <person name="Sonnekus B."/>
            <person name="Thomas C."/>
            <person name="van der Nest A."/>
            <person name="van Dijk A."/>
            <person name="van Heerden A."/>
            <person name="van Vuuren N."/>
            <person name="Yilmaz N."/>
            <person name="Duong T.A."/>
            <person name="van der Merwe N.A."/>
            <person name="Wingfield M.J."/>
            <person name="Wingfield B.D."/>
        </authorList>
    </citation>
    <scope>NUCLEOTIDE SEQUENCE [LARGE SCALE GENOMIC DNA]</scope>
    <source>
        <strain evidence="3 4">CMW 18167</strain>
    </source>
</reference>
<name>A0ABR3X8D2_9EURO</name>
<dbReference type="EMBL" id="JAVDPF010000026">
    <property type="protein sequence ID" value="KAL1871864.1"/>
    <property type="molecule type" value="Genomic_DNA"/>
</dbReference>
<evidence type="ECO:0008006" key="5">
    <source>
        <dbReference type="Google" id="ProtNLM"/>
    </source>
</evidence>
<evidence type="ECO:0000256" key="2">
    <source>
        <dbReference type="SAM" id="MobiDB-lite"/>
    </source>
</evidence>
<dbReference type="InterPro" id="IPR019183">
    <property type="entry name" value="NAA25_NatB_aux_su"/>
</dbReference>
<feature type="region of interest" description="Disordered" evidence="2">
    <location>
        <begin position="808"/>
        <end position="831"/>
    </location>
</feature>
<gene>
    <name evidence="3" type="ORF">Plec18167_007015</name>
</gene>
<dbReference type="Pfam" id="PF09797">
    <property type="entry name" value="NatB_MDM20"/>
    <property type="match status" value="1"/>
</dbReference>
<keyword evidence="4" id="KW-1185">Reference proteome</keyword>
<evidence type="ECO:0000256" key="1">
    <source>
        <dbReference type="ARBA" id="ARBA00006298"/>
    </source>
</evidence>
<proteinExistence type="inferred from homology"/>
<protein>
    <recommendedName>
        <fullName evidence="5">Cytoskeleton organization protein</fullName>
    </recommendedName>
</protein>
<sequence>MSASNEAVFHRRNKQIQDAIDGQNLKQALQLCEKRIKKGEDTRFLRAWKAHILFRHTDETHHQRGIVETLDLCDLDPPTTDLDTLDILYQTLRKLDGYEGTMRTLWEKAAKAKPQDFEIQMRWFTYAFDGGDWKSAQKAAMSLQNNFPKSRKYYFWAIFLCYLITVDPASSEADRKLFGTLAYRMISKAAESVPSDPKELLSPPRAVQTAEELLLLIKIFEKQDRYAEIVKILDSENLGIKSRIVQNDWSFVRSKIIGLENAQLWDDGAAFAKSLLSGSEDSIALKESDDWAVWNLLLSATQNAGKKEAWQETQTFVEEFIQSQPKSRNAQLASLDLAYRKFQSGVESTADLLSACETYFNRNRKKLYCFADLKKYLVVLDKDSLNKFLDHVSQNVKDDTAAKDVSNTRRSLYNDSDDLKVNDPFKDVAQINALKFEYCFKLSSNDSSVTKEQVEDFVRRCLEEYQRIERPDRSEAPSTIESQPGDDLCLLTATSLIRFDEQGKEVDANKAPSPVLIRAGAILDRLLVDSPHNYEALLLLVRIYILLGAGSLALKTFSKLSVKQMQYETVAHNLYTRLSTIHPQSAPPIEGAEYKDFNPQSALVQALNFYRNADITTVRSRTSGLDYGSYVNVQGSIDLQDRLGRSICRKMWALDVRRMQRLVGGDPMSRYDELARSTSPLVDQRTFDAFMNCEAPDLPTFEERMRPGPLPNEHWVKSTMVADKLFILLKNMALQKPAGPETDLPTLEELLGSRPELEMTPTEIELSKVHLALLKITYFVNGSKLVPAADLDPLLNQVEEWLTTTSKSISSETDKGPSAFTGTTLTVHSDKPSAPSWLYLHRSFSVLETLRAISLLTSVSAKKTSKAAKIPKECADRLSAATRQAHETLRSNTRVLKSRISEPGALGTLIDLVTNGVAAETGDALRTQLENTLDTAELELYVGSLMESWEEGLDGVLSVSV</sequence>
<dbReference type="Proteomes" id="UP001583193">
    <property type="component" value="Unassembled WGS sequence"/>
</dbReference>
<organism evidence="3 4">
    <name type="scientific">Paecilomyces lecythidis</name>
    <dbReference type="NCBI Taxonomy" id="3004212"/>
    <lineage>
        <taxon>Eukaryota</taxon>
        <taxon>Fungi</taxon>
        <taxon>Dikarya</taxon>
        <taxon>Ascomycota</taxon>
        <taxon>Pezizomycotina</taxon>
        <taxon>Eurotiomycetes</taxon>
        <taxon>Eurotiomycetidae</taxon>
        <taxon>Eurotiales</taxon>
        <taxon>Thermoascaceae</taxon>
        <taxon>Paecilomyces</taxon>
    </lineage>
</organism>
<comment type="caution">
    <text evidence="3">The sequence shown here is derived from an EMBL/GenBank/DDBJ whole genome shotgun (WGS) entry which is preliminary data.</text>
</comment>
<evidence type="ECO:0000313" key="4">
    <source>
        <dbReference type="Proteomes" id="UP001583193"/>
    </source>
</evidence>
<accession>A0ABR3X8D2</accession>
<dbReference type="PANTHER" id="PTHR22767">
    <property type="entry name" value="N-TERMINAL ACETYLTRANSFERASE-RELATED"/>
    <property type="match status" value="1"/>
</dbReference>
<comment type="similarity">
    <text evidence="1">Belongs to the MDM20/NAA25 family.</text>
</comment>
<dbReference type="PANTHER" id="PTHR22767:SF3">
    <property type="entry name" value="N-ALPHA-ACETYLTRANSFERASE 25, NATB AUXILIARY SUBUNIT"/>
    <property type="match status" value="1"/>
</dbReference>
<evidence type="ECO:0000313" key="3">
    <source>
        <dbReference type="EMBL" id="KAL1871864.1"/>
    </source>
</evidence>